<dbReference type="CDD" id="cd03354">
    <property type="entry name" value="LbH_SAT"/>
    <property type="match status" value="1"/>
</dbReference>
<dbReference type="InterPro" id="IPR010493">
    <property type="entry name" value="Ser_AcTrfase_N"/>
</dbReference>
<protein>
    <recommendedName>
        <fullName evidence="3">serine O-acetyltransferase</fullName>
        <ecNumber evidence="3">2.3.1.30</ecNumber>
    </recommendedName>
</protein>
<dbReference type="GO" id="GO:0009001">
    <property type="term" value="F:serine O-acetyltransferase activity"/>
    <property type="evidence" value="ECO:0007669"/>
    <property type="project" value="UniProtKB-EC"/>
</dbReference>
<dbReference type="UniPathway" id="UPA00136">
    <property type="reaction ID" value="UER00199"/>
</dbReference>
<dbReference type="InterPro" id="IPR045304">
    <property type="entry name" value="LbH_SAT"/>
</dbReference>
<dbReference type="PANTHER" id="PTHR42811">
    <property type="entry name" value="SERINE ACETYLTRANSFERASE"/>
    <property type="match status" value="1"/>
</dbReference>
<dbReference type="InterPro" id="IPR001451">
    <property type="entry name" value="Hexapep"/>
</dbReference>
<evidence type="ECO:0000256" key="3">
    <source>
        <dbReference type="ARBA" id="ARBA00013266"/>
    </source>
</evidence>
<dbReference type="InterPro" id="IPR014002">
    <property type="entry name" value="Agenet_dom_plant"/>
</dbReference>
<dbReference type="AlphaFoldDB" id="A0A5A7R4H3"/>
<keyword evidence="10" id="KW-1185">Reference proteome</keyword>
<evidence type="ECO:0000259" key="7">
    <source>
        <dbReference type="SMART" id="SM00743"/>
    </source>
</evidence>
<dbReference type="Pfam" id="PF06426">
    <property type="entry name" value="SATase_N"/>
    <property type="match status" value="1"/>
</dbReference>
<dbReference type="GO" id="GO:0006535">
    <property type="term" value="P:cysteine biosynthetic process from serine"/>
    <property type="evidence" value="ECO:0007669"/>
    <property type="project" value="InterPro"/>
</dbReference>
<evidence type="ECO:0000256" key="2">
    <source>
        <dbReference type="ARBA" id="ARBA00007274"/>
    </source>
</evidence>
<accession>A0A5A7R4H3</accession>
<evidence type="ECO:0000256" key="4">
    <source>
        <dbReference type="ARBA" id="ARBA00022605"/>
    </source>
</evidence>
<dbReference type="InterPro" id="IPR011004">
    <property type="entry name" value="Trimer_LpxA-like_sf"/>
</dbReference>
<dbReference type="Proteomes" id="UP000325081">
    <property type="component" value="Unassembled WGS sequence"/>
</dbReference>
<evidence type="ECO:0000256" key="6">
    <source>
        <dbReference type="ARBA" id="ARBA00023315"/>
    </source>
</evidence>
<proteinExistence type="inferred from homology"/>
<dbReference type="OrthoDB" id="1883212at2759"/>
<dbReference type="SUPFAM" id="SSF51161">
    <property type="entry name" value="Trimeric LpxA-like enzymes"/>
    <property type="match status" value="1"/>
</dbReference>
<reference evidence="10" key="1">
    <citation type="journal article" date="2019" name="Curr. Biol.">
        <title>Genome Sequence of Striga asiatica Provides Insight into the Evolution of Plant Parasitism.</title>
        <authorList>
            <person name="Yoshida S."/>
            <person name="Kim S."/>
            <person name="Wafula E.K."/>
            <person name="Tanskanen J."/>
            <person name="Kim Y.M."/>
            <person name="Honaas L."/>
            <person name="Yang Z."/>
            <person name="Spallek T."/>
            <person name="Conn C.E."/>
            <person name="Ichihashi Y."/>
            <person name="Cheong K."/>
            <person name="Cui S."/>
            <person name="Der J.P."/>
            <person name="Gundlach H."/>
            <person name="Jiao Y."/>
            <person name="Hori C."/>
            <person name="Ishida J.K."/>
            <person name="Kasahara H."/>
            <person name="Kiba T."/>
            <person name="Kim M.S."/>
            <person name="Koo N."/>
            <person name="Laohavisit A."/>
            <person name="Lee Y.H."/>
            <person name="Lumba S."/>
            <person name="McCourt P."/>
            <person name="Mortimer J.C."/>
            <person name="Mutuku J.M."/>
            <person name="Nomura T."/>
            <person name="Sasaki-Sekimoto Y."/>
            <person name="Seto Y."/>
            <person name="Wang Y."/>
            <person name="Wakatake T."/>
            <person name="Sakakibara H."/>
            <person name="Demura T."/>
            <person name="Yamaguchi S."/>
            <person name="Yoneyama K."/>
            <person name="Manabe R.I."/>
            <person name="Nelson D.C."/>
            <person name="Schulman A.H."/>
            <person name="Timko M.P."/>
            <person name="dePamphilis C.W."/>
            <person name="Choi D."/>
            <person name="Shirasu K."/>
        </authorList>
    </citation>
    <scope>NUCLEOTIDE SEQUENCE [LARGE SCALE GENOMIC DNA]</scope>
    <source>
        <strain evidence="10">cv. UVA1</strain>
    </source>
</reference>
<keyword evidence="4" id="KW-0028">Amino-acid biosynthesis</keyword>
<comment type="pathway">
    <text evidence="1">Amino-acid biosynthesis; L-cysteine biosynthesis; L-cysteine from L-serine: step 1/2.</text>
</comment>
<dbReference type="InterPro" id="IPR042122">
    <property type="entry name" value="Ser_AcTrfase_N_sf"/>
</dbReference>
<dbReference type="Pfam" id="PF05641">
    <property type="entry name" value="Agenet"/>
    <property type="match status" value="1"/>
</dbReference>
<evidence type="ECO:0000259" key="8">
    <source>
        <dbReference type="SMART" id="SM00971"/>
    </source>
</evidence>
<dbReference type="PROSITE" id="PS00101">
    <property type="entry name" value="HEXAPEP_TRANSFERASES"/>
    <property type="match status" value="1"/>
</dbReference>
<evidence type="ECO:0000313" key="9">
    <source>
        <dbReference type="EMBL" id="GER51627.1"/>
    </source>
</evidence>
<comment type="caution">
    <text evidence="9">The sequence shown here is derived from an EMBL/GenBank/DDBJ whole genome shotgun (WGS) entry which is preliminary data.</text>
</comment>
<keyword evidence="6" id="KW-0012">Acyltransferase</keyword>
<dbReference type="InterPro" id="IPR008395">
    <property type="entry name" value="Agenet-like_dom"/>
</dbReference>
<keyword evidence="5 9" id="KW-0808">Transferase</keyword>
<dbReference type="InterPro" id="IPR018357">
    <property type="entry name" value="Hexapep_transf_CS"/>
</dbReference>
<dbReference type="Gene3D" id="1.10.3130.10">
    <property type="entry name" value="serine acetyltransferase, domain 1"/>
    <property type="match status" value="1"/>
</dbReference>
<dbReference type="GO" id="GO:0005737">
    <property type="term" value="C:cytoplasm"/>
    <property type="evidence" value="ECO:0007669"/>
    <property type="project" value="InterPro"/>
</dbReference>
<feature type="domain" description="Serine acetyltransferase N-terminal" evidence="8">
    <location>
        <begin position="403"/>
        <end position="507"/>
    </location>
</feature>
<dbReference type="EMBL" id="BKCP01009738">
    <property type="protein sequence ID" value="GER51627.1"/>
    <property type="molecule type" value="Genomic_DNA"/>
</dbReference>
<comment type="similarity">
    <text evidence="2">Belongs to the transferase hexapeptide repeat family.</text>
</comment>
<dbReference type="SMART" id="SM00971">
    <property type="entry name" value="SATase_N"/>
    <property type="match status" value="1"/>
</dbReference>
<gene>
    <name evidence="9" type="ORF">STAS_29024</name>
</gene>
<evidence type="ECO:0000256" key="5">
    <source>
        <dbReference type="ARBA" id="ARBA00022679"/>
    </source>
</evidence>
<dbReference type="SMART" id="SM00743">
    <property type="entry name" value="Agenet"/>
    <property type="match status" value="1"/>
</dbReference>
<dbReference type="Gene3D" id="2.160.10.10">
    <property type="entry name" value="Hexapeptide repeat proteins"/>
    <property type="match status" value="1"/>
</dbReference>
<dbReference type="NCBIfam" id="NF041874">
    <property type="entry name" value="EPS_EpsC"/>
    <property type="match status" value="1"/>
</dbReference>
<evidence type="ECO:0000313" key="10">
    <source>
        <dbReference type="Proteomes" id="UP000325081"/>
    </source>
</evidence>
<feature type="domain" description="Agenet" evidence="7">
    <location>
        <begin position="238"/>
        <end position="296"/>
    </location>
</feature>
<organism evidence="9 10">
    <name type="scientific">Striga asiatica</name>
    <name type="common">Asiatic witchweed</name>
    <name type="synonym">Buchnera asiatica</name>
    <dbReference type="NCBI Taxonomy" id="4170"/>
    <lineage>
        <taxon>Eukaryota</taxon>
        <taxon>Viridiplantae</taxon>
        <taxon>Streptophyta</taxon>
        <taxon>Embryophyta</taxon>
        <taxon>Tracheophyta</taxon>
        <taxon>Spermatophyta</taxon>
        <taxon>Magnoliopsida</taxon>
        <taxon>eudicotyledons</taxon>
        <taxon>Gunneridae</taxon>
        <taxon>Pentapetalae</taxon>
        <taxon>asterids</taxon>
        <taxon>lamiids</taxon>
        <taxon>Lamiales</taxon>
        <taxon>Orobanchaceae</taxon>
        <taxon>Buchnereae</taxon>
        <taxon>Striga</taxon>
    </lineage>
</organism>
<name>A0A5A7R4H3_STRAF</name>
<dbReference type="EC" id="2.3.1.30" evidence="3"/>
<evidence type="ECO:0000256" key="1">
    <source>
        <dbReference type="ARBA" id="ARBA00004876"/>
    </source>
</evidence>
<dbReference type="InterPro" id="IPR053376">
    <property type="entry name" value="Serine_acetyltransferase"/>
</dbReference>
<sequence>MAYRVGFRPFKYLPSVLAMNNFFLLISKTIVLANQVQDQQKIGRKTSEYISSFSLQIQKSTQNQDIVWSGESWFCSNQDSEVEPLVPSLNPHSREVFITPCRLEISARHVDGPAEVLTPKHFLQHSSARSLVSYREFVNNRVRPFALNELSGYADQRAVSSLEEMGTREPVGENVEILCQDKGVKGCWFRCKVLSMMPKCLRVVHCDVSNVDGSGQLEDWVAKGRVAYPDELGMRSNGRLTVGAAVDVWWFSGWWEAVVTGIDTSEQPKIQVYLPGEHKFLFFERKDVRVSKDWVGEQWVDVKPKLNILSFLNSHLNTLPKVKLPQVSKSELSSSSASNWKKKLRLERDANAMLALDTMKASKQSHIIARITNLCNLINQYTFCTKLNNSCKSTTQELNQDPIWLELRQEAELNATQEPFLSEFFDSSILSHASLESALANTLSIKLSDMNLSKQDLYNVFHKTLVENTGIQAAVRDDLKAVRERDPACLGYLNCFLNFKGFLACQAHRLAHEFWAQSRIALAHVVQSRVSEVFAVDIHPGAEIGRGMVFDHATGVVIGRTAVVGDGATIMHGVTLGEGDGGSWHPVIGDGVVIGAGAKVLGGIRVGQSAKVGAGAVVGEEVPPGKTAVGNPARLVGLR</sequence>
<dbReference type="Pfam" id="PF00132">
    <property type="entry name" value="Hexapep"/>
    <property type="match status" value="1"/>
</dbReference>